<reference evidence="2 3" key="1">
    <citation type="submission" date="2020-07" db="EMBL/GenBank/DDBJ databases">
        <title>Exploring microbial biodiversity for novel pathways involved in the catabolism of aromatic compounds derived from lignin.</title>
        <authorList>
            <person name="Elkins J."/>
        </authorList>
    </citation>
    <scope>NUCLEOTIDE SEQUENCE [LARGE SCALE GENOMIC DNA]</scope>
    <source>
        <strain evidence="2 3">H2C3B</strain>
    </source>
</reference>
<feature type="chain" id="PRO_5031350381" evidence="1">
    <location>
        <begin position="22"/>
        <end position="134"/>
    </location>
</feature>
<protein>
    <submittedName>
        <fullName evidence="2">Uncharacterized protein</fullName>
    </submittedName>
</protein>
<keyword evidence="1" id="KW-0732">Signal</keyword>
<accession>A0A7Z0B3G2</accession>
<gene>
    <name evidence="2" type="ORF">GGD41_007319</name>
</gene>
<sequence>MNIRKISLLIMLATDSGAAQAQAQVKLMLFGGTSHDVYLGCLNCSDVAPDSVHNDIGQYGSDISPQSIFNDIGQYGSDISSESPCNDIASDPPVIVDQNGGFYGYLTLNETLSKAVTDQNILAWLKTKVCKVQR</sequence>
<name>A0A7Z0B3G2_9BURK</name>
<evidence type="ECO:0000256" key="1">
    <source>
        <dbReference type="SAM" id="SignalP"/>
    </source>
</evidence>
<dbReference type="RefSeq" id="WP_179704350.1">
    <property type="nucleotide sequence ID" value="NZ_JACCAU010000001.1"/>
</dbReference>
<evidence type="ECO:0000313" key="3">
    <source>
        <dbReference type="Proteomes" id="UP000572540"/>
    </source>
</evidence>
<dbReference type="AlphaFoldDB" id="A0A7Z0B3G2"/>
<comment type="caution">
    <text evidence="2">The sequence shown here is derived from an EMBL/GenBank/DDBJ whole genome shotgun (WGS) entry which is preliminary data.</text>
</comment>
<dbReference type="EMBL" id="JACCAU010000001">
    <property type="protein sequence ID" value="NYH20091.1"/>
    <property type="molecule type" value="Genomic_DNA"/>
</dbReference>
<proteinExistence type="predicted"/>
<evidence type="ECO:0000313" key="2">
    <source>
        <dbReference type="EMBL" id="NYH20091.1"/>
    </source>
</evidence>
<dbReference type="Proteomes" id="UP000572540">
    <property type="component" value="Unassembled WGS sequence"/>
</dbReference>
<organism evidence="2 3">
    <name type="scientific">Paraburkholderia bryophila</name>
    <dbReference type="NCBI Taxonomy" id="420952"/>
    <lineage>
        <taxon>Bacteria</taxon>
        <taxon>Pseudomonadati</taxon>
        <taxon>Pseudomonadota</taxon>
        <taxon>Betaproteobacteria</taxon>
        <taxon>Burkholderiales</taxon>
        <taxon>Burkholderiaceae</taxon>
        <taxon>Paraburkholderia</taxon>
    </lineage>
</organism>
<feature type="signal peptide" evidence="1">
    <location>
        <begin position="1"/>
        <end position="21"/>
    </location>
</feature>